<evidence type="ECO:0000313" key="2">
    <source>
        <dbReference type="Proteomes" id="UP000077926"/>
    </source>
</evidence>
<gene>
    <name evidence="1" type="ORF">ABE28_003135</name>
</gene>
<sequence>MAKVQPVVIRRQQKHEAEQAIEDLLVRGFEIVSSLKQENQQSEVLNIYSFEQKRFQVEDYSSPWIAKMMRVVQ</sequence>
<dbReference type="AlphaFoldDB" id="A0A1B3XJD7"/>
<organism evidence="1 2">
    <name type="scientific">Peribacillus muralis</name>
    <dbReference type="NCBI Taxonomy" id="264697"/>
    <lineage>
        <taxon>Bacteria</taxon>
        <taxon>Bacillati</taxon>
        <taxon>Bacillota</taxon>
        <taxon>Bacilli</taxon>
        <taxon>Bacillales</taxon>
        <taxon>Bacillaceae</taxon>
        <taxon>Peribacillus</taxon>
    </lineage>
</organism>
<dbReference type="EMBL" id="CP017080">
    <property type="protein sequence ID" value="AOH53333.1"/>
    <property type="molecule type" value="Genomic_DNA"/>
</dbReference>
<name>A0A1B3XJD7_9BACI</name>
<accession>A0A1B3XJD7</accession>
<dbReference type="RefSeq" id="WP_064463975.1">
    <property type="nucleotide sequence ID" value="NZ_CP017080.1"/>
</dbReference>
<dbReference type="OrthoDB" id="2920556at2"/>
<evidence type="ECO:0000313" key="1">
    <source>
        <dbReference type="EMBL" id="AOH53333.1"/>
    </source>
</evidence>
<dbReference type="Proteomes" id="UP000077926">
    <property type="component" value="Chromosome"/>
</dbReference>
<keyword evidence="2" id="KW-1185">Reference proteome</keyword>
<proteinExistence type="predicted"/>
<protein>
    <submittedName>
        <fullName evidence="1">Uncharacterized protein</fullName>
    </submittedName>
</protein>
<reference evidence="1 2" key="1">
    <citation type="submission" date="2016-08" db="EMBL/GenBank/DDBJ databases">
        <title>Complete genome sequence of Bacillus muralis G25-68, a strain with toxicity to nematodes.</title>
        <authorList>
            <person name="Zheng Z."/>
        </authorList>
    </citation>
    <scope>NUCLEOTIDE SEQUENCE [LARGE SCALE GENOMIC DNA]</scope>
    <source>
        <strain evidence="1 2">G25-68</strain>
    </source>
</reference>
<dbReference type="KEGG" id="bmur:ABE28_003135"/>